<dbReference type="InterPro" id="IPR050879">
    <property type="entry name" value="Acyltransferase_3"/>
</dbReference>
<feature type="transmembrane region" description="Helical" evidence="1">
    <location>
        <begin position="284"/>
        <end position="302"/>
    </location>
</feature>
<reference evidence="4" key="1">
    <citation type="journal article" date="2019" name="Int. J. Syst. Evol. Microbiol.">
        <title>The Global Catalogue of Microorganisms (GCM) 10K type strain sequencing project: providing services to taxonomists for standard genome sequencing and annotation.</title>
        <authorList>
            <consortium name="The Broad Institute Genomics Platform"/>
            <consortium name="The Broad Institute Genome Sequencing Center for Infectious Disease"/>
            <person name="Wu L."/>
            <person name="Ma J."/>
        </authorList>
    </citation>
    <scope>NUCLEOTIDE SEQUENCE [LARGE SCALE GENOMIC DNA]</scope>
    <source>
        <strain evidence="4">JCM 16021</strain>
    </source>
</reference>
<name>A0ABP5K9X3_9ACTN</name>
<keyword evidence="1" id="KW-1133">Transmembrane helix</keyword>
<feature type="transmembrane region" description="Helical" evidence="1">
    <location>
        <begin position="203"/>
        <end position="224"/>
    </location>
</feature>
<evidence type="ECO:0000313" key="4">
    <source>
        <dbReference type="Proteomes" id="UP001500575"/>
    </source>
</evidence>
<dbReference type="PANTHER" id="PTHR23028:SF53">
    <property type="entry name" value="ACYL_TRANSF_3 DOMAIN-CONTAINING PROTEIN"/>
    <property type="match status" value="1"/>
</dbReference>
<dbReference type="GO" id="GO:0016746">
    <property type="term" value="F:acyltransferase activity"/>
    <property type="evidence" value="ECO:0007669"/>
    <property type="project" value="UniProtKB-KW"/>
</dbReference>
<dbReference type="EMBL" id="BAAAQQ010000012">
    <property type="protein sequence ID" value="GAA2127162.1"/>
    <property type="molecule type" value="Genomic_DNA"/>
</dbReference>
<feature type="transmembrane region" description="Helical" evidence="1">
    <location>
        <begin position="148"/>
        <end position="170"/>
    </location>
</feature>
<dbReference type="RefSeq" id="WP_344304216.1">
    <property type="nucleotide sequence ID" value="NZ_BAAAQQ010000012.1"/>
</dbReference>
<evidence type="ECO:0000256" key="1">
    <source>
        <dbReference type="SAM" id="Phobius"/>
    </source>
</evidence>
<dbReference type="PANTHER" id="PTHR23028">
    <property type="entry name" value="ACETYLTRANSFERASE"/>
    <property type="match status" value="1"/>
</dbReference>
<feature type="transmembrane region" description="Helical" evidence="1">
    <location>
        <begin position="177"/>
        <end position="197"/>
    </location>
</feature>
<sequence>MDQATTATRGRHANSLNLVRLVLATAVLVSHARITAGLEEPVIRGDSVGAWAVACFFVVSGYLIAESRYRLPLGTYLLHRFARIMPAYWVCLVVTGLLAITCFAGTLPLGELVSGALRYAGSNAFLVQQQGGIAGTPSGIAYPGEWNASLWTLAHEMACYLVLGAVAVLTPRHRARLVFLAVWLGSVLALVALPHVIAEPPLLLSQFARLAPYFFGGVVVQFVLPMERMTAALSAVAATGFVGLELLDPRWGSQLAAPLLAVALLGLSRVLPSPAVIRRHDISYGVYIYAFPFSQALAVAGLEEPWPVYLALVLLLTGAAATASWLLLERRVLRWARSRPARRARMPEPSV</sequence>
<feature type="transmembrane region" description="Helical" evidence="1">
    <location>
        <begin position="18"/>
        <end position="36"/>
    </location>
</feature>
<keyword evidence="3" id="KW-0808">Transferase</keyword>
<keyword evidence="1" id="KW-0472">Membrane</keyword>
<feature type="transmembrane region" description="Helical" evidence="1">
    <location>
        <begin position="48"/>
        <end position="65"/>
    </location>
</feature>
<dbReference type="Proteomes" id="UP001500575">
    <property type="component" value="Unassembled WGS sequence"/>
</dbReference>
<evidence type="ECO:0000313" key="3">
    <source>
        <dbReference type="EMBL" id="GAA2127162.1"/>
    </source>
</evidence>
<keyword evidence="4" id="KW-1185">Reference proteome</keyword>
<protein>
    <submittedName>
        <fullName evidence="3">Acyltransferase</fullName>
    </submittedName>
</protein>
<evidence type="ECO:0000259" key="2">
    <source>
        <dbReference type="Pfam" id="PF01757"/>
    </source>
</evidence>
<keyword evidence="3" id="KW-0012">Acyltransferase</keyword>
<keyword evidence="1" id="KW-0812">Transmembrane</keyword>
<feature type="domain" description="Acyltransferase 3" evidence="2">
    <location>
        <begin position="15"/>
        <end position="321"/>
    </location>
</feature>
<proteinExistence type="predicted"/>
<organism evidence="3 4">
    <name type="scientific">Nocardioides bigeumensis</name>
    <dbReference type="NCBI Taxonomy" id="433657"/>
    <lineage>
        <taxon>Bacteria</taxon>
        <taxon>Bacillati</taxon>
        <taxon>Actinomycetota</taxon>
        <taxon>Actinomycetes</taxon>
        <taxon>Propionibacteriales</taxon>
        <taxon>Nocardioidaceae</taxon>
        <taxon>Nocardioides</taxon>
    </lineage>
</organism>
<feature type="transmembrane region" description="Helical" evidence="1">
    <location>
        <begin position="86"/>
        <end position="107"/>
    </location>
</feature>
<feature type="transmembrane region" description="Helical" evidence="1">
    <location>
        <begin position="308"/>
        <end position="328"/>
    </location>
</feature>
<gene>
    <name evidence="3" type="ORF">GCM10009843_26310</name>
</gene>
<comment type="caution">
    <text evidence="3">The sequence shown here is derived from an EMBL/GenBank/DDBJ whole genome shotgun (WGS) entry which is preliminary data.</text>
</comment>
<dbReference type="InterPro" id="IPR002656">
    <property type="entry name" value="Acyl_transf_3_dom"/>
</dbReference>
<dbReference type="Pfam" id="PF01757">
    <property type="entry name" value="Acyl_transf_3"/>
    <property type="match status" value="1"/>
</dbReference>
<accession>A0ABP5K9X3</accession>